<dbReference type="InterPro" id="IPR005532">
    <property type="entry name" value="SUMF_dom"/>
</dbReference>
<name>A0A0L0CAE1_LUCCU</name>
<keyword evidence="4" id="KW-1185">Reference proteome</keyword>
<sequence>EYTDDKGEKRQRQVIDKEKLTSQLTSGKVNIPLHELKLVKDSSGALGEWADELNEKLKTSPYKGDNFEFDSQSQLMRWGYGAGFKAGFSPFELDLRTGKRKDGSLPSAEGKFSAYAGLALAESKSTLKLKLPYDQGITLIYPLDADKIPGGGMGVLGTMRLDIDVVLSGSVGVSLAVEGGASFQGNTMQGLSTSVASKTDPSERKADVCQPPVNPKVTGEIGVFAGAQASLNVTGSLKWNSPHKSETGSTQAEDGFAVLGKISAGVSVQAGMGLSGAIQFTYTEGRVRCLVSGGLCKGVGGKGSLAFDINGEAIFKDFLPAFGYMLRNVDYIKVLTIVTNKDFQIFCMLTLMKSMGIVKNVKAFLAAYQGFTELMSAFELSWKNKEARVALMEKVNSTNGECLKLAPPESKGAAIASLMTGNFWDEFSPASHKGTTCEGGVRFASRKRAILLILSWAQSKRDYENIMQHLSMNIGVKGDWRANEARVVAFLSGGEAPISPLKTQLFGPAPTIIGQVPDIRIEPSHYRQNLAALYQHLPDSLEVQRNSDVNQQIPLKQVDFVTWRLYTPLLIVMLTGCDNGQKEIEAAQLRQASMENMVSIPGGRFQMGDFGPLVEDKLPYSFDLSTKPLHWVSLSDFKMGKYRVTWGEFNRWLDLQGRNKTEYYLDVKNNPYAKKDKLGDDYPAKVSWQEAKDYCQWLGTNSGKKTDLPTEAQWEYAARSGGQFLIFGNSDNKLYHSNEDPKRNFTTLPAPVGRFAPNPIGLYDMMGNGTDWVNDWYSDDYYQHSPEDNPLGPKNGTKKVVRGYLGSVGGFLTMNLEMGFGVSKTRKLVKSLVI</sequence>
<evidence type="ECO:0000313" key="3">
    <source>
        <dbReference type="EMBL" id="KNC29226.1"/>
    </source>
</evidence>
<dbReference type="PANTHER" id="PTHR23150">
    <property type="entry name" value="SULFATASE MODIFYING FACTOR 1, 2"/>
    <property type="match status" value="1"/>
</dbReference>
<protein>
    <recommendedName>
        <fullName evidence="2">Sulfatase-modifying factor enzyme-like domain-containing protein</fullName>
    </recommendedName>
</protein>
<dbReference type="GO" id="GO:0120147">
    <property type="term" value="F:formylglycine-generating oxidase activity"/>
    <property type="evidence" value="ECO:0007669"/>
    <property type="project" value="TreeGrafter"/>
</dbReference>
<reference evidence="3 4" key="1">
    <citation type="journal article" date="2015" name="Nat. Commun.">
        <title>Lucilia cuprina genome unlocks parasitic fly biology to underpin future interventions.</title>
        <authorList>
            <person name="Anstead C.A."/>
            <person name="Korhonen P.K."/>
            <person name="Young N.D."/>
            <person name="Hall R.S."/>
            <person name="Jex A.R."/>
            <person name="Murali S.C."/>
            <person name="Hughes D.S."/>
            <person name="Lee S.F."/>
            <person name="Perry T."/>
            <person name="Stroehlein A.J."/>
            <person name="Ansell B.R."/>
            <person name="Breugelmans B."/>
            <person name="Hofmann A."/>
            <person name="Qu J."/>
            <person name="Dugan S."/>
            <person name="Lee S.L."/>
            <person name="Chao H."/>
            <person name="Dinh H."/>
            <person name="Han Y."/>
            <person name="Doddapaneni H.V."/>
            <person name="Worley K.C."/>
            <person name="Muzny D.M."/>
            <person name="Ioannidis P."/>
            <person name="Waterhouse R.M."/>
            <person name="Zdobnov E.M."/>
            <person name="James P.J."/>
            <person name="Bagnall N.H."/>
            <person name="Kotze A.C."/>
            <person name="Gibbs R.A."/>
            <person name="Richards S."/>
            <person name="Batterham P."/>
            <person name="Gasser R.B."/>
        </authorList>
    </citation>
    <scope>NUCLEOTIDE SEQUENCE [LARGE SCALE GENOMIC DNA]</scope>
    <source>
        <strain evidence="3 4">LS</strain>
        <tissue evidence="3">Full body</tissue>
    </source>
</reference>
<comment type="similarity">
    <text evidence="1">Belongs to the sulfatase-modifying factor family.</text>
</comment>
<dbReference type="AlphaFoldDB" id="A0A0L0CAE1"/>
<dbReference type="SUPFAM" id="SSF56436">
    <property type="entry name" value="C-type lectin-like"/>
    <property type="match status" value="1"/>
</dbReference>
<gene>
    <name evidence="3" type="ORF">FF38_03072</name>
</gene>
<evidence type="ECO:0000256" key="1">
    <source>
        <dbReference type="ARBA" id="ARBA00005310"/>
    </source>
</evidence>
<dbReference type="InterPro" id="IPR016187">
    <property type="entry name" value="CTDL_fold"/>
</dbReference>
<dbReference type="Proteomes" id="UP000037069">
    <property type="component" value="Unassembled WGS sequence"/>
</dbReference>
<organism evidence="3 4">
    <name type="scientific">Lucilia cuprina</name>
    <name type="common">Green bottle fly</name>
    <name type="synonym">Australian sheep blowfly</name>
    <dbReference type="NCBI Taxonomy" id="7375"/>
    <lineage>
        <taxon>Eukaryota</taxon>
        <taxon>Metazoa</taxon>
        <taxon>Ecdysozoa</taxon>
        <taxon>Arthropoda</taxon>
        <taxon>Hexapoda</taxon>
        <taxon>Insecta</taxon>
        <taxon>Pterygota</taxon>
        <taxon>Neoptera</taxon>
        <taxon>Endopterygota</taxon>
        <taxon>Diptera</taxon>
        <taxon>Brachycera</taxon>
        <taxon>Muscomorpha</taxon>
        <taxon>Oestroidea</taxon>
        <taxon>Calliphoridae</taxon>
        <taxon>Luciliinae</taxon>
        <taxon>Lucilia</taxon>
    </lineage>
</organism>
<accession>A0A0L0CAE1</accession>
<dbReference type="PANTHER" id="PTHR23150:SF19">
    <property type="entry name" value="FORMYLGLYCINE-GENERATING ENZYME"/>
    <property type="match status" value="1"/>
</dbReference>
<dbReference type="Pfam" id="PF03781">
    <property type="entry name" value="FGE-sulfatase"/>
    <property type="match status" value="1"/>
</dbReference>
<dbReference type="STRING" id="7375.A0A0L0CAE1"/>
<evidence type="ECO:0000259" key="2">
    <source>
        <dbReference type="Pfam" id="PF03781"/>
    </source>
</evidence>
<feature type="non-terminal residue" evidence="3">
    <location>
        <position position="1"/>
    </location>
</feature>
<feature type="domain" description="Sulfatase-modifying factor enzyme-like" evidence="2">
    <location>
        <begin position="594"/>
        <end position="803"/>
    </location>
</feature>
<proteinExistence type="inferred from homology"/>
<dbReference type="EMBL" id="JRES01000679">
    <property type="protein sequence ID" value="KNC29226.1"/>
    <property type="molecule type" value="Genomic_DNA"/>
</dbReference>
<evidence type="ECO:0000313" key="4">
    <source>
        <dbReference type="Proteomes" id="UP000037069"/>
    </source>
</evidence>
<dbReference type="InterPro" id="IPR042095">
    <property type="entry name" value="SUMF_sf"/>
</dbReference>
<dbReference type="InterPro" id="IPR051043">
    <property type="entry name" value="Sulfatase_Mod_Factor_Kinase"/>
</dbReference>
<comment type="caution">
    <text evidence="3">The sequence shown here is derived from an EMBL/GenBank/DDBJ whole genome shotgun (WGS) entry which is preliminary data.</text>
</comment>
<dbReference type="Gene3D" id="3.90.1580.10">
    <property type="entry name" value="paralog of FGE (formylglycine-generating enzyme)"/>
    <property type="match status" value="1"/>
</dbReference>